<dbReference type="PANTHER" id="PTHR40763:SF4">
    <property type="entry name" value="DUF1707 DOMAIN-CONTAINING PROTEIN"/>
    <property type="match status" value="1"/>
</dbReference>
<reference evidence="1 2" key="1">
    <citation type="submission" date="2012-04" db="EMBL/GenBank/DDBJ databases">
        <title>The Genome Sequence of Saprolegnia declina VS20.</title>
        <authorList>
            <consortium name="The Broad Institute Genome Sequencing Platform"/>
            <person name="Russ C."/>
            <person name="Nusbaum C."/>
            <person name="Tyler B."/>
            <person name="van West P."/>
            <person name="Dieguez-Uribeondo J."/>
            <person name="de Bruijn I."/>
            <person name="Tripathy S."/>
            <person name="Jiang R."/>
            <person name="Young S.K."/>
            <person name="Zeng Q."/>
            <person name="Gargeya S."/>
            <person name="Fitzgerald M."/>
            <person name="Haas B."/>
            <person name="Abouelleil A."/>
            <person name="Alvarado L."/>
            <person name="Arachchi H.M."/>
            <person name="Berlin A."/>
            <person name="Chapman S.B."/>
            <person name="Goldberg J."/>
            <person name="Griggs A."/>
            <person name="Gujja S."/>
            <person name="Hansen M."/>
            <person name="Howarth C."/>
            <person name="Imamovic A."/>
            <person name="Larimer J."/>
            <person name="McCowen C."/>
            <person name="Montmayeur A."/>
            <person name="Murphy C."/>
            <person name="Neiman D."/>
            <person name="Pearson M."/>
            <person name="Priest M."/>
            <person name="Roberts A."/>
            <person name="Saif S."/>
            <person name="Shea T."/>
            <person name="Sisk P."/>
            <person name="Sykes S."/>
            <person name="Wortman J."/>
            <person name="Nusbaum C."/>
            <person name="Birren B."/>
        </authorList>
    </citation>
    <scope>NUCLEOTIDE SEQUENCE [LARGE SCALE GENOMIC DNA]</scope>
    <source>
        <strain evidence="1 2">VS20</strain>
    </source>
</reference>
<sequence>MTKPHAQYMMGDSSAVLTRQQTHVSARSIHVLHTGAKTPTTSPFFVPATLVVVAVLRGETVDLSHATFVHPTTIIKVYAILGGVRIILPRGVRFESSGVGVAGSFKSVAEDDSLSTEAPLVQIRGLSVLGKTAPSVNHDAAPVAMMYSFEKATHAGHHPSLRAAARA</sequence>
<protein>
    <recommendedName>
        <fullName evidence="3">Cell wall-active antibiotics response LiaF-like C-terminal domain-containing protein</fullName>
    </recommendedName>
</protein>
<dbReference type="PANTHER" id="PTHR40763">
    <property type="entry name" value="MEMBRANE PROTEIN-RELATED"/>
    <property type="match status" value="1"/>
</dbReference>
<accession>T0R7C5</accession>
<dbReference type="RefSeq" id="XP_008618556.1">
    <property type="nucleotide sequence ID" value="XM_008620334.1"/>
</dbReference>
<dbReference type="EMBL" id="JH767200">
    <property type="protein sequence ID" value="EQC27943.1"/>
    <property type="molecule type" value="Genomic_DNA"/>
</dbReference>
<evidence type="ECO:0008006" key="3">
    <source>
        <dbReference type="Google" id="ProtNLM"/>
    </source>
</evidence>
<dbReference type="AlphaFoldDB" id="T0R7C5"/>
<dbReference type="OMA" id="YMMGDSS"/>
<dbReference type="VEuPathDB" id="FungiDB:SDRG_14221"/>
<keyword evidence="2" id="KW-1185">Reference proteome</keyword>
<dbReference type="Proteomes" id="UP000030762">
    <property type="component" value="Unassembled WGS sequence"/>
</dbReference>
<gene>
    <name evidence="1" type="ORF">SDRG_14221</name>
</gene>
<name>T0R7C5_SAPDV</name>
<evidence type="ECO:0000313" key="1">
    <source>
        <dbReference type="EMBL" id="EQC27943.1"/>
    </source>
</evidence>
<organism evidence="1 2">
    <name type="scientific">Saprolegnia diclina (strain VS20)</name>
    <dbReference type="NCBI Taxonomy" id="1156394"/>
    <lineage>
        <taxon>Eukaryota</taxon>
        <taxon>Sar</taxon>
        <taxon>Stramenopiles</taxon>
        <taxon>Oomycota</taxon>
        <taxon>Saprolegniomycetes</taxon>
        <taxon>Saprolegniales</taxon>
        <taxon>Saprolegniaceae</taxon>
        <taxon>Saprolegnia</taxon>
    </lineage>
</organism>
<evidence type="ECO:0000313" key="2">
    <source>
        <dbReference type="Proteomes" id="UP000030762"/>
    </source>
</evidence>
<dbReference type="GeneID" id="19954948"/>
<dbReference type="OrthoDB" id="65474at2759"/>
<proteinExistence type="predicted"/>
<dbReference type="InParanoid" id="T0R7C5"/>